<gene>
    <name evidence="3" type="ORF">GPUN_1618</name>
</gene>
<dbReference type="AlphaFoldDB" id="H5TBQ8"/>
<proteinExistence type="predicted"/>
<evidence type="ECO:0000313" key="4">
    <source>
        <dbReference type="Proteomes" id="UP000053586"/>
    </source>
</evidence>
<reference evidence="3 4" key="2">
    <citation type="journal article" date="2017" name="Antonie Van Leeuwenhoek">
        <title>Rhizobium rhizosphaerae sp. nov., a novel species isolated from rice rhizosphere.</title>
        <authorList>
            <person name="Zhao J.J."/>
            <person name="Zhang J."/>
            <person name="Zhang R.J."/>
            <person name="Zhang C.W."/>
            <person name="Yin H.Q."/>
            <person name="Zhang X.X."/>
        </authorList>
    </citation>
    <scope>NUCLEOTIDE SEQUENCE [LARGE SCALE GENOMIC DNA]</scope>
    <source>
        <strain evidence="3 4">ACAM 611</strain>
    </source>
</reference>
<dbReference type="RefSeq" id="WP_006005102.1">
    <property type="nucleotide sequence ID" value="NZ_BAET01000014.1"/>
</dbReference>
<feature type="domain" description="CBS" evidence="2">
    <location>
        <begin position="108"/>
        <end position="171"/>
    </location>
</feature>
<dbReference type="InterPro" id="IPR046342">
    <property type="entry name" value="CBS_dom_sf"/>
</dbReference>
<dbReference type="Proteomes" id="UP000053586">
    <property type="component" value="Unassembled WGS sequence"/>
</dbReference>
<reference evidence="3 4" key="1">
    <citation type="journal article" date="2012" name="J. Bacteriol.">
        <title>Genome sequence of proteorhodopsin-containing sea ice bacterium Glaciecola punicea ACAM 611T.</title>
        <authorList>
            <person name="Qin Q.-L."/>
            <person name="Xie B.-B."/>
            <person name="Shu Y.-L."/>
            <person name="Rong J.-C."/>
            <person name="Zhao D.-L."/>
            <person name="Zhang X.-Y."/>
            <person name="Chen X.-L."/>
            <person name="Zhou B.-C."/>
            <person name="Zhanga Y.-Z."/>
        </authorList>
    </citation>
    <scope>NUCLEOTIDE SEQUENCE [LARGE SCALE GENOMIC DNA]</scope>
    <source>
        <strain evidence="3 4">ACAM 611</strain>
    </source>
</reference>
<dbReference type="InterPro" id="IPR000644">
    <property type="entry name" value="CBS_dom"/>
</dbReference>
<sequence>MKNLELYETESLDHLVWPDDKQVLSSSTSALTVFTDFTMYRPLIIDSSVKAVLLEELMKKAQVRMKLVLDKDRKFIGIVSHNDLSEQHILKKVAHGNSREELLVTDFMTPKSKLKSFDYQQLSQASVGDVIRTLQHNGQQHCLVIDHNTHEIRGLISSTEIARKLGMPLKINSQPSFMQLFNEIEG</sequence>
<keyword evidence="4" id="KW-1185">Reference proteome</keyword>
<dbReference type="OrthoDB" id="5295117at2"/>
<dbReference type="EMBL" id="BAET01000014">
    <property type="protein sequence ID" value="GAB55735.1"/>
    <property type="molecule type" value="Genomic_DNA"/>
</dbReference>
<keyword evidence="1" id="KW-0129">CBS domain</keyword>
<evidence type="ECO:0000259" key="2">
    <source>
        <dbReference type="PROSITE" id="PS51371"/>
    </source>
</evidence>
<dbReference type="STRING" id="56804.BAE46_09625"/>
<dbReference type="SUPFAM" id="SSF54631">
    <property type="entry name" value="CBS-domain pair"/>
    <property type="match status" value="1"/>
</dbReference>
<comment type="caution">
    <text evidence="3">The sequence shown here is derived from an EMBL/GenBank/DDBJ whole genome shotgun (WGS) entry which is preliminary data.</text>
</comment>
<name>H5TBQ8_9ALTE</name>
<protein>
    <submittedName>
        <fullName evidence="3">CBS domain-containing protein</fullName>
    </submittedName>
</protein>
<dbReference type="Gene3D" id="3.10.580.10">
    <property type="entry name" value="CBS-domain"/>
    <property type="match status" value="1"/>
</dbReference>
<evidence type="ECO:0000313" key="3">
    <source>
        <dbReference type="EMBL" id="GAB55735.1"/>
    </source>
</evidence>
<dbReference type="CDD" id="cd04640">
    <property type="entry name" value="CBS_pair_proteobact"/>
    <property type="match status" value="1"/>
</dbReference>
<dbReference type="PROSITE" id="PS51371">
    <property type="entry name" value="CBS"/>
    <property type="match status" value="1"/>
</dbReference>
<dbReference type="Pfam" id="PF00571">
    <property type="entry name" value="CBS"/>
    <property type="match status" value="2"/>
</dbReference>
<organism evidence="3 4">
    <name type="scientific">Glaciecola punicea ACAM 611</name>
    <dbReference type="NCBI Taxonomy" id="1121923"/>
    <lineage>
        <taxon>Bacteria</taxon>
        <taxon>Pseudomonadati</taxon>
        <taxon>Pseudomonadota</taxon>
        <taxon>Gammaproteobacteria</taxon>
        <taxon>Alteromonadales</taxon>
        <taxon>Alteromonadaceae</taxon>
        <taxon>Glaciecola</taxon>
    </lineage>
</organism>
<accession>H5TBQ8</accession>
<evidence type="ECO:0000256" key="1">
    <source>
        <dbReference type="PROSITE-ProRule" id="PRU00703"/>
    </source>
</evidence>
<dbReference type="eggNOG" id="COG0517">
    <property type="taxonomic scope" value="Bacteria"/>
</dbReference>